<protein>
    <submittedName>
        <fullName evidence="2">Uncharacterized protein</fullName>
    </submittedName>
</protein>
<organism evidence="1 2">
    <name type="scientific">Romanomermis culicivorax</name>
    <name type="common">Nematode worm</name>
    <dbReference type="NCBI Taxonomy" id="13658"/>
    <lineage>
        <taxon>Eukaryota</taxon>
        <taxon>Metazoa</taxon>
        <taxon>Ecdysozoa</taxon>
        <taxon>Nematoda</taxon>
        <taxon>Enoplea</taxon>
        <taxon>Dorylaimia</taxon>
        <taxon>Mermithida</taxon>
        <taxon>Mermithoidea</taxon>
        <taxon>Mermithidae</taxon>
        <taxon>Romanomermis</taxon>
    </lineage>
</organism>
<dbReference type="WBParaSite" id="nRc.2.0.1.t30619-RA">
    <property type="protein sequence ID" value="nRc.2.0.1.t30619-RA"/>
    <property type="gene ID" value="nRc.2.0.1.g30619"/>
</dbReference>
<dbReference type="AlphaFoldDB" id="A0A915JX67"/>
<accession>A0A915JX67</accession>
<keyword evidence="1" id="KW-1185">Reference proteome</keyword>
<evidence type="ECO:0000313" key="1">
    <source>
        <dbReference type="Proteomes" id="UP000887565"/>
    </source>
</evidence>
<dbReference type="Proteomes" id="UP000887565">
    <property type="component" value="Unplaced"/>
</dbReference>
<sequence>MEKIFAVGSEKTTGHGRRPIDNTGKINYLYCKYLCNPGAASQCESKKTTTRPLAALAPSKRALIRPWRSVLRTNLTKEPNFFQTYDSNFEPNSSGKRS</sequence>
<proteinExistence type="predicted"/>
<name>A0A915JX67_ROMCU</name>
<reference evidence="2" key="1">
    <citation type="submission" date="2022-11" db="UniProtKB">
        <authorList>
            <consortium name="WormBaseParasite"/>
        </authorList>
    </citation>
    <scope>IDENTIFICATION</scope>
</reference>
<evidence type="ECO:0000313" key="2">
    <source>
        <dbReference type="WBParaSite" id="nRc.2.0.1.t30619-RA"/>
    </source>
</evidence>